<keyword evidence="2" id="KW-0808">Transferase</keyword>
<accession>A0A2M7B5B9</accession>
<dbReference type="Gene3D" id="3.40.50.150">
    <property type="entry name" value="Vaccinia Virus protein VP39"/>
    <property type="match status" value="1"/>
</dbReference>
<protein>
    <submittedName>
        <fullName evidence="2">Ribosomal RNA adenine dimethylase</fullName>
    </submittedName>
</protein>
<comment type="caution">
    <text evidence="2">The sequence shown here is derived from an EMBL/GenBank/DDBJ whole genome shotgun (WGS) entry which is preliminary data.</text>
</comment>
<dbReference type="GO" id="GO:0032259">
    <property type="term" value="P:methylation"/>
    <property type="evidence" value="ECO:0007669"/>
    <property type="project" value="UniProtKB-KW"/>
</dbReference>
<evidence type="ECO:0000313" key="3">
    <source>
        <dbReference type="Proteomes" id="UP000228949"/>
    </source>
</evidence>
<keyword evidence="2" id="KW-0489">Methyltransferase</keyword>
<dbReference type="AlphaFoldDB" id="A0A2M7B5B9"/>
<dbReference type="Proteomes" id="UP000228949">
    <property type="component" value="Unassembled WGS sequence"/>
</dbReference>
<organism evidence="2 3">
    <name type="scientific">Candidatus Wolfebacteria bacterium CG03_land_8_20_14_0_80_40_12</name>
    <dbReference type="NCBI Taxonomy" id="1975069"/>
    <lineage>
        <taxon>Bacteria</taxon>
        <taxon>Candidatus Wolfeibacteriota</taxon>
    </lineage>
</organism>
<gene>
    <name evidence="2" type="ORF">COS61_02280</name>
</gene>
<dbReference type="InterPro" id="IPR029063">
    <property type="entry name" value="SAM-dependent_MTases_sf"/>
</dbReference>
<proteinExistence type="predicted"/>
<name>A0A2M7B5B9_9BACT</name>
<dbReference type="CDD" id="cd02440">
    <property type="entry name" value="AdoMet_MTases"/>
    <property type="match status" value="1"/>
</dbReference>
<sequence>MNALQFFTESLRHFKTIGTVIPSSRASVKKMIEPVDFTRPRLIIVELGAGTGPITKEMLAMMRPDAKLIVFEINSSFINALKQISDSRLIIMNDSAANMIPRLGEQGITKADYVISTLPLAQIKARAKTKILKAIFNALRPGGRYVQIQYSLLSMNELKKRFSVVKINFTLFNFPPAFFYVCER</sequence>
<dbReference type="GO" id="GO:0008168">
    <property type="term" value="F:methyltransferase activity"/>
    <property type="evidence" value="ECO:0007669"/>
    <property type="project" value="UniProtKB-KW"/>
</dbReference>
<evidence type="ECO:0000259" key="1">
    <source>
        <dbReference type="Pfam" id="PF13847"/>
    </source>
</evidence>
<dbReference type="Pfam" id="PF13847">
    <property type="entry name" value="Methyltransf_31"/>
    <property type="match status" value="1"/>
</dbReference>
<evidence type="ECO:0000313" key="2">
    <source>
        <dbReference type="EMBL" id="PIU98275.1"/>
    </source>
</evidence>
<dbReference type="SUPFAM" id="SSF53335">
    <property type="entry name" value="S-adenosyl-L-methionine-dependent methyltransferases"/>
    <property type="match status" value="1"/>
</dbReference>
<dbReference type="EMBL" id="PEVJ01000055">
    <property type="protein sequence ID" value="PIU98275.1"/>
    <property type="molecule type" value="Genomic_DNA"/>
</dbReference>
<dbReference type="InterPro" id="IPR025714">
    <property type="entry name" value="Methyltranfer_dom"/>
</dbReference>
<reference evidence="3" key="1">
    <citation type="submission" date="2017-09" db="EMBL/GenBank/DDBJ databases">
        <title>Depth-based differentiation of microbial function through sediment-hosted aquifers and enrichment of novel symbionts in the deep terrestrial subsurface.</title>
        <authorList>
            <person name="Probst A.J."/>
            <person name="Ladd B."/>
            <person name="Jarett J.K."/>
            <person name="Geller-Mcgrath D.E."/>
            <person name="Sieber C.M.K."/>
            <person name="Emerson J.B."/>
            <person name="Anantharaman K."/>
            <person name="Thomas B.C."/>
            <person name="Malmstrom R."/>
            <person name="Stieglmeier M."/>
            <person name="Klingl A."/>
            <person name="Woyke T."/>
            <person name="Ryan C.M."/>
            <person name="Banfield J.F."/>
        </authorList>
    </citation>
    <scope>NUCLEOTIDE SEQUENCE [LARGE SCALE GENOMIC DNA]</scope>
</reference>
<feature type="domain" description="Methyltransferase" evidence="1">
    <location>
        <begin position="43"/>
        <end position="159"/>
    </location>
</feature>